<dbReference type="Pfam" id="PF13439">
    <property type="entry name" value="Glyco_transf_4"/>
    <property type="match status" value="1"/>
</dbReference>
<dbReference type="Pfam" id="PF13692">
    <property type="entry name" value="Glyco_trans_1_4"/>
    <property type="match status" value="1"/>
</dbReference>
<dbReference type="SUPFAM" id="SSF53756">
    <property type="entry name" value="UDP-Glycosyltransferase/glycogen phosphorylase"/>
    <property type="match status" value="1"/>
</dbReference>
<dbReference type="EMBL" id="CP042430">
    <property type="protein sequence ID" value="QEC46899.1"/>
    <property type="molecule type" value="Genomic_DNA"/>
</dbReference>
<feature type="domain" description="Glycosyltransferase subfamily 4-like N-terminal" evidence="4">
    <location>
        <begin position="18"/>
        <end position="172"/>
    </location>
</feature>
<dbReference type="GO" id="GO:0016757">
    <property type="term" value="F:glycosyltransferase activity"/>
    <property type="evidence" value="ECO:0007669"/>
    <property type="project" value="UniProtKB-KW"/>
</dbReference>
<dbReference type="Gene3D" id="3.40.50.2000">
    <property type="entry name" value="Glycogen Phosphorylase B"/>
    <property type="match status" value="2"/>
</dbReference>
<proteinExistence type="inferred from homology"/>
<keyword evidence="3 5" id="KW-0808">Transferase</keyword>
<gene>
    <name evidence="5" type="ORF">FSW04_04355</name>
</gene>
<dbReference type="Proteomes" id="UP000321805">
    <property type="component" value="Chromosome"/>
</dbReference>
<keyword evidence="6" id="KW-1185">Reference proteome</keyword>
<evidence type="ECO:0000259" key="4">
    <source>
        <dbReference type="Pfam" id="PF13439"/>
    </source>
</evidence>
<evidence type="ECO:0000313" key="6">
    <source>
        <dbReference type="Proteomes" id="UP000321805"/>
    </source>
</evidence>
<dbReference type="InterPro" id="IPR028098">
    <property type="entry name" value="Glyco_trans_4-like_N"/>
</dbReference>
<dbReference type="OrthoDB" id="9771846at2"/>
<dbReference type="AlphaFoldDB" id="A0A5B8U1J5"/>
<reference evidence="5 6" key="1">
    <citation type="journal article" date="2018" name="J. Microbiol.">
        <title>Baekduia soli gen. nov., sp. nov., a novel bacterium isolated from the soil of Baekdu Mountain and proposal of a novel family name, Baekduiaceae fam. nov.</title>
        <authorList>
            <person name="An D.S."/>
            <person name="Siddiqi M.Z."/>
            <person name="Kim K.H."/>
            <person name="Yu H.S."/>
            <person name="Im W.T."/>
        </authorList>
    </citation>
    <scope>NUCLEOTIDE SEQUENCE [LARGE SCALE GENOMIC DNA]</scope>
    <source>
        <strain evidence="5 6">BR7-21</strain>
    </source>
</reference>
<dbReference type="CDD" id="cd03801">
    <property type="entry name" value="GT4_PimA-like"/>
    <property type="match status" value="1"/>
</dbReference>
<evidence type="ECO:0000313" key="5">
    <source>
        <dbReference type="EMBL" id="QEC46899.1"/>
    </source>
</evidence>
<protein>
    <submittedName>
        <fullName evidence="5">Glycosyltransferase family 4 protein</fullName>
    </submittedName>
</protein>
<dbReference type="PANTHER" id="PTHR12526:SF640">
    <property type="entry name" value="COLANIC ACID BIOSYNTHESIS GLYCOSYLTRANSFERASE WCAL-RELATED"/>
    <property type="match status" value="1"/>
</dbReference>
<organism evidence="5 6">
    <name type="scientific">Baekduia soli</name>
    <dbReference type="NCBI Taxonomy" id="496014"/>
    <lineage>
        <taxon>Bacteria</taxon>
        <taxon>Bacillati</taxon>
        <taxon>Actinomycetota</taxon>
        <taxon>Thermoleophilia</taxon>
        <taxon>Solirubrobacterales</taxon>
        <taxon>Baekduiaceae</taxon>
        <taxon>Baekduia</taxon>
    </lineage>
</organism>
<accession>A0A5B8U1J5</accession>
<sequence>MRVHLVDPSAFTPPYDRALAAALAAVGVDVTLVTSRFAYGEVAPARGYAVDERFYRAAVGAPGSRLRLAAKLAGHVPGMLGYARAARAADVVHFQWLTVQPLDVHLLPRGRPVVLTAHDVLPREPRRGQLAAQRRLYGRVDHVVVHSAHGRDRLTGELGLDPARVTVIPHGAFTDLAALPARLPPELAAAPPDVPVVALTGLLRPYKGLDVLLEAWQGMGGAELWIVGLPRMPLPVRLPPGVRLVGRFVADAELAGVLRRADLVVLPYREIDQSGVLYAALGLGRPLLLSAVGGFPEVAAAGAAELVEPGDPAALHAALRALLDDPARRAGLAAGAAHAAATTFSWPEAARRHRALYGMLTGS</sequence>
<evidence type="ECO:0000256" key="2">
    <source>
        <dbReference type="ARBA" id="ARBA00022676"/>
    </source>
</evidence>
<dbReference type="KEGG" id="bsol:FSW04_04355"/>
<evidence type="ECO:0000256" key="1">
    <source>
        <dbReference type="ARBA" id="ARBA00009481"/>
    </source>
</evidence>
<name>A0A5B8U1J5_9ACTN</name>
<keyword evidence="2" id="KW-0328">Glycosyltransferase</keyword>
<dbReference type="RefSeq" id="WP_146916651.1">
    <property type="nucleotide sequence ID" value="NZ_CP042430.1"/>
</dbReference>
<evidence type="ECO:0000256" key="3">
    <source>
        <dbReference type="ARBA" id="ARBA00022679"/>
    </source>
</evidence>
<comment type="similarity">
    <text evidence="1">Belongs to the glycosyltransferase group 1 family. Glycosyltransferase 4 subfamily.</text>
</comment>
<dbReference type="PANTHER" id="PTHR12526">
    <property type="entry name" value="GLYCOSYLTRANSFERASE"/>
    <property type="match status" value="1"/>
</dbReference>